<dbReference type="Pfam" id="PF00096">
    <property type="entry name" value="zf-C2H2"/>
    <property type="match status" value="3"/>
</dbReference>
<dbReference type="SUPFAM" id="SSF57667">
    <property type="entry name" value="beta-beta-alpha zinc fingers"/>
    <property type="match status" value="2"/>
</dbReference>
<dbReference type="AlphaFoldDB" id="A0A8C5JSP0"/>
<reference evidence="19" key="2">
    <citation type="submission" date="2025-09" db="UniProtKB">
        <authorList>
            <consortium name="Ensembl"/>
        </authorList>
    </citation>
    <scope>IDENTIFICATION</scope>
</reference>
<dbReference type="GO" id="GO:0007276">
    <property type="term" value="P:gamete generation"/>
    <property type="evidence" value="ECO:0007669"/>
    <property type="project" value="Ensembl"/>
</dbReference>
<evidence type="ECO:0000256" key="12">
    <source>
        <dbReference type="ARBA" id="ARBA00038409"/>
    </source>
</evidence>
<evidence type="ECO:0000256" key="2">
    <source>
        <dbReference type="ARBA" id="ARBA00022491"/>
    </source>
</evidence>
<dbReference type="GeneTree" id="ENSGT00940000162020"/>
<dbReference type="GO" id="GO:0001227">
    <property type="term" value="F:DNA-binding transcription repressor activity, RNA polymerase II-specific"/>
    <property type="evidence" value="ECO:0007669"/>
    <property type="project" value="Ensembl"/>
</dbReference>
<feature type="domain" description="C2H2-type" evidence="18">
    <location>
        <begin position="260"/>
        <end position="289"/>
    </location>
</feature>
<keyword evidence="11" id="KW-0539">Nucleus</keyword>
<protein>
    <recommendedName>
        <fullName evidence="14">Krueppel-like factor 17</fullName>
    </recommendedName>
    <alternativeName>
        <fullName evidence="15">Zinc finger protein 393</fullName>
    </alternativeName>
</protein>
<sequence>MSILAVPPTSRNSGIHGPPGIQHFPDILRSYMVSAEASRPNVGEGESQFSRSLSEHEVSYGSQVASTSQLYCQRVMIHRANHMVPSGSSVIPGVTTSFTENLMACNNLPASASNGVPMMSHVSASSMPFSGPPAIPSTTSSLTQEMLMTPDMSSIHTPAMLSMNHMLHPGDPYDVGMPPARSQSLLSLECQDSLVNLSDCQEGPFPPTQPSPAPRSVENSVRELPTSRPYLCQHENCGKAYTKRSHLVSHQRKHTGEKPYICNWEGCTWSFFRSDELGRHMRIHTKYRPHRCDECGRQFMRSDHLRQHHKTHL</sequence>
<feature type="region of interest" description="Disordered" evidence="17">
    <location>
        <begin position="199"/>
        <end position="219"/>
    </location>
</feature>
<keyword evidence="7" id="KW-0805">Transcription regulation</keyword>
<keyword evidence="4" id="KW-0677">Repeat</keyword>
<evidence type="ECO:0000256" key="17">
    <source>
        <dbReference type="SAM" id="MobiDB-lite"/>
    </source>
</evidence>
<keyword evidence="5 16" id="KW-0863">Zinc-finger</keyword>
<keyword evidence="9" id="KW-0010">Activator</keyword>
<evidence type="ECO:0000313" key="20">
    <source>
        <dbReference type="Proteomes" id="UP000694385"/>
    </source>
</evidence>
<evidence type="ECO:0000256" key="6">
    <source>
        <dbReference type="ARBA" id="ARBA00022833"/>
    </source>
</evidence>
<dbReference type="GO" id="GO:0008270">
    <property type="term" value="F:zinc ion binding"/>
    <property type="evidence" value="ECO:0007669"/>
    <property type="project" value="UniProtKB-KW"/>
</dbReference>
<dbReference type="InterPro" id="IPR013087">
    <property type="entry name" value="Znf_C2H2_type"/>
</dbReference>
<dbReference type="FunFam" id="3.30.160.60:FF:000125">
    <property type="entry name" value="Putative zinc finger protein 143"/>
    <property type="match status" value="1"/>
</dbReference>
<evidence type="ECO:0000256" key="13">
    <source>
        <dbReference type="ARBA" id="ARBA00059130"/>
    </source>
</evidence>
<name>A0A8C5JSP0_JACJA</name>
<evidence type="ECO:0000256" key="1">
    <source>
        <dbReference type="ARBA" id="ARBA00004123"/>
    </source>
</evidence>
<dbReference type="PANTHER" id="PTHR23235:SF159">
    <property type="entry name" value="KRUEPPEL-LIKE FACTOR 17"/>
    <property type="match status" value="1"/>
</dbReference>
<dbReference type="PROSITE" id="PS50157">
    <property type="entry name" value="ZINC_FINGER_C2H2_2"/>
    <property type="match status" value="3"/>
</dbReference>
<keyword evidence="6" id="KW-0862">Zinc</keyword>
<dbReference type="FunFam" id="3.30.160.60:FF:001977">
    <property type="entry name" value="Krueppel-like factor 17"/>
    <property type="match status" value="1"/>
</dbReference>
<evidence type="ECO:0000256" key="4">
    <source>
        <dbReference type="ARBA" id="ARBA00022737"/>
    </source>
</evidence>
<proteinExistence type="inferred from homology"/>
<dbReference type="GO" id="GO:0000978">
    <property type="term" value="F:RNA polymerase II cis-regulatory region sequence-specific DNA binding"/>
    <property type="evidence" value="ECO:0007669"/>
    <property type="project" value="Ensembl"/>
</dbReference>
<dbReference type="SMART" id="SM00355">
    <property type="entry name" value="ZnF_C2H2"/>
    <property type="match status" value="3"/>
</dbReference>
<dbReference type="PROSITE" id="PS00028">
    <property type="entry name" value="ZINC_FINGER_C2H2_1"/>
    <property type="match status" value="3"/>
</dbReference>
<evidence type="ECO:0000256" key="14">
    <source>
        <dbReference type="ARBA" id="ARBA00069426"/>
    </source>
</evidence>
<reference evidence="19" key="1">
    <citation type="submission" date="2025-08" db="UniProtKB">
        <authorList>
            <consortium name="Ensembl"/>
        </authorList>
    </citation>
    <scope>IDENTIFICATION</scope>
</reference>
<organism evidence="19 20">
    <name type="scientific">Jaculus jaculus</name>
    <name type="common">Lesser Egyptian jerboa</name>
    <dbReference type="NCBI Taxonomy" id="51337"/>
    <lineage>
        <taxon>Eukaryota</taxon>
        <taxon>Metazoa</taxon>
        <taxon>Chordata</taxon>
        <taxon>Craniata</taxon>
        <taxon>Vertebrata</taxon>
        <taxon>Euteleostomi</taxon>
        <taxon>Mammalia</taxon>
        <taxon>Eutheria</taxon>
        <taxon>Euarchontoglires</taxon>
        <taxon>Glires</taxon>
        <taxon>Rodentia</taxon>
        <taxon>Myomorpha</taxon>
        <taxon>Dipodoidea</taxon>
        <taxon>Dipodidae</taxon>
        <taxon>Dipodinae</taxon>
        <taxon>Jaculus</taxon>
    </lineage>
</organism>
<evidence type="ECO:0000259" key="18">
    <source>
        <dbReference type="PROSITE" id="PS50157"/>
    </source>
</evidence>
<dbReference type="GO" id="GO:0005634">
    <property type="term" value="C:nucleus"/>
    <property type="evidence" value="ECO:0007669"/>
    <property type="project" value="UniProtKB-SubCell"/>
</dbReference>
<comment type="similarity">
    <text evidence="12">Belongs to the Sp1 C2H2-type zinc-finger protein family.</text>
</comment>
<evidence type="ECO:0000256" key="11">
    <source>
        <dbReference type="ARBA" id="ARBA00023242"/>
    </source>
</evidence>
<dbReference type="InterPro" id="IPR036236">
    <property type="entry name" value="Znf_C2H2_sf"/>
</dbReference>
<evidence type="ECO:0000256" key="15">
    <source>
        <dbReference type="ARBA" id="ARBA00079473"/>
    </source>
</evidence>
<feature type="compositionally biased region" description="Pro residues" evidence="17">
    <location>
        <begin position="204"/>
        <end position="213"/>
    </location>
</feature>
<feature type="domain" description="C2H2-type" evidence="18">
    <location>
        <begin position="230"/>
        <end position="259"/>
    </location>
</feature>
<feature type="domain" description="C2H2-type" evidence="18">
    <location>
        <begin position="290"/>
        <end position="313"/>
    </location>
</feature>
<evidence type="ECO:0000256" key="7">
    <source>
        <dbReference type="ARBA" id="ARBA00023015"/>
    </source>
</evidence>
<dbReference type="Ensembl" id="ENSJJAT00000000108.1">
    <property type="protein sequence ID" value="ENSJJAP00000000083.1"/>
    <property type="gene ID" value="ENSJJAG00000000100.1"/>
</dbReference>
<comment type="function">
    <text evidence="13">Transcription repressor that binds to the promoter of target genes and prevents their expression. Acts as a negative regulator of epithelial-mesenchymal transition and metastasis in breast cancer. Specifically binds the 5'-CACCC-3' sequence in the promoter of ID1, a key metastasis regulator in breast cancer, and repress its expression. May be a germ cell-specific transcription factor that plays important roles in spermatid differentiation and oocyte development.</text>
</comment>
<keyword evidence="20" id="KW-1185">Reference proteome</keyword>
<evidence type="ECO:0000256" key="10">
    <source>
        <dbReference type="ARBA" id="ARBA00023163"/>
    </source>
</evidence>
<keyword evidence="3" id="KW-0479">Metal-binding</keyword>
<evidence type="ECO:0000313" key="19">
    <source>
        <dbReference type="Ensembl" id="ENSJJAP00000000083.1"/>
    </source>
</evidence>
<evidence type="ECO:0000256" key="3">
    <source>
        <dbReference type="ARBA" id="ARBA00022723"/>
    </source>
</evidence>
<evidence type="ECO:0000256" key="5">
    <source>
        <dbReference type="ARBA" id="ARBA00022771"/>
    </source>
</evidence>
<dbReference type="PANTHER" id="PTHR23235">
    <property type="entry name" value="KRUEPPEL-LIKE TRANSCRIPTION FACTOR"/>
    <property type="match status" value="1"/>
</dbReference>
<dbReference type="Proteomes" id="UP000694385">
    <property type="component" value="Unassembled WGS sequence"/>
</dbReference>
<accession>A0A8C5JSP0</accession>
<dbReference type="FunFam" id="3.30.160.60:FF:002051">
    <property type="entry name" value="Krueppel-like factor 17"/>
    <property type="match status" value="1"/>
</dbReference>
<evidence type="ECO:0000256" key="8">
    <source>
        <dbReference type="ARBA" id="ARBA00023125"/>
    </source>
</evidence>
<keyword evidence="2" id="KW-0678">Repressor</keyword>
<dbReference type="OMA" id="MMPLGEP"/>
<evidence type="ECO:0000256" key="16">
    <source>
        <dbReference type="PROSITE-ProRule" id="PRU00042"/>
    </source>
</evidence>
<dbReference type="Gene3D" id="3.30.160.60">
    <property type="entry name" value="Classic Zinc Finger"/>
    <property type="match status" value="3"/>
</dbReference>
<keyword evidence="8" id="KW-0238">DNA-binding</keyword>
<comment type="subcellular location">
    <subcellularLocation>
        <location evidence="1">Nucleus</location>
    </subcellularLocation>
</comment>
<keyword evidence="10" id="KW-0804">Transcription</keyword>
<evidence type="ECO:0000256" key="9">
    <source>
        <dbReference type="ARBA" id="ARBA00023159"/>
    </source>
</evidence>